<dbReference type="Proteomes" id="UP000270856">
    <property type="component" value="Unassembled WGS sequence"/>
</dbReference>
<evidence type="ECO:0000313" key="3">
    <source>
        <dbReference type="Proteomes" id="UP000270856"/>
    </source>
</evidence>
<name>A0A3N4NWA2_9FLAO</name>
<dbReference type="EMBL" id="RPFJ01000015">
    <property type="protein sequence ID" value="RPD95869.1"/>
    <property type="molecule type" value="Genomic_DNA"/>
</dbReference>
<accession>A0A3N4NWA2</accession>
<gene>
    <name evidence="2" type="ORF">EGM88_11675</name>
</gene>
<dbReference type="InterPro" id="IPR014982">
    <property type="entry name" value="GSCFA"/>
</dbReference>
<dbReference type="OrthoDB" id="9807687at2"/>
<organism evidence="2 3">
    <name type="scientific">Aureibaculum marinum</name>
    <dbReference type="NCBI Taxonomy" id="2487930"/>
    <lineage>
        <taxon>Bacteria</taxon>
        <taxon>Pseudomonadati</taxon>
        <taxon>Bacteroidota</taxon>
        <taxon>Flavobacteriia</taxon>
        <taxon>Flavobacteriales</taxon>
        <taxon>Flavobacteriaceae</taxon>
        <taxon>Aureibaculum</taxon>
    </lineage>
</organism>
<dbReference type="AlphaFoldDB" id="A0A3N4NWA2"/>
<keyword evidence="3" id="KW-1185">Reference proteome</keyword>
<comment type="caution">
    <text evidence="2">The sequence shown here is derived from an EMBL/GenBank/DDBJ whole genome shotgun (WGS) entry which is preliminary data.</text>
</comment>
<feature type="domain" description="GSCFA" evidence="1">
    <location>
        <begin position="22"/>
        <end position="254"/>
    </location>
</feature>
<proteinExistence type="predicted"/>
<dbReference type="SUPFAM" id="SSF52266">
    <property type="entry name" value="SGNH hydrolase"/>
    <property type="match status" value="1"/>
</dbReference>
<evidence type="ECO:0000313" key="2">
    <source>
        <dbReference type="EMBL" id="RPD95869.1"/>
    </source>
</evidence>
<dbReference type="RefSeq" id="WP_123898465.1">
    <property type="nucleotide sequence ID" value="NZ_RPFJ01000015.1"/>
</dbReference>
<protein>
    <submittedName>
        <fullName evidence="2">GSCFA domain-containing protein</fullName>
    </submittedName>
</protein>
<evidence type="ECO:0000259" key="1">
    <source>
        <dbReference type="Pfam" id="PF08885"/>
    </source>
</evidence>
<sequence length="312" mass="36527">MKLKTEIPIKRQAYPITYDSNIILLGSCFSDNIGQQLDYYKFDTLANPNGIIFNPISIENVIKDVIQKKKYTKEDLTFYDGLWHSFNHHSKFSSSTPELEEKNKNAANFYKVLKKATHIFITLGTAWVYRYLKTNLVVANCHKIPQKEFKKELLTIDEIKNSLASVLELVSSVNSNVSITFTVSPVRHLKDGFVENQLSKAHLLAAIHSTINSHSSNYFPAYEIMMDDLRDYRFYNDDMLHPNKMAIKYIWEKFTRAFIDENTIKIMSEINKLQKDMTHRPIHPKSESHKTFRRALDKKIENFRKKYPEVNF</sequence>
<dbReference type="Pfam" id="PF08885">
    <property type="entry name" value="GSCFA"/>
    <property type="match status" value="1"/>
</dbReference>
<reference evidence="2 3" key="1">
    <citation type="submission" date="2018-11" db="EMBL/GenBank/DDBJ databases">
        <title>Aureibaculum marinum gen. nov., sp. nov., a member of the family Flavobacteriaceae isolated from the Bohai Sea.</title>
        <authorList>
            <person name="Ji X."/>
        </authorList>
    </citation>
    <scope>NUCLEOTIDE SEQUENCE [LARGE SCALE GENOMIC DNA]</scope>
    <source>
        <strain evidence="2 3">BH-SD17</strain>
    </source>
</reference>